<protein>
    <submittedName>
        <fullName evidence="2">Uncharacterized protein</fullName>
    </submittedName>
</protein>
<keyword evidence="1" id="KW-1133">Transmembrane helix</keyword>
<name>X1UG80_9ZZZZ</name>
<gene>
    <name evidence="2" type="ORF">S12H4_62047</name>
</gene>
<evidence type="ECO:0000256" key="1">
    <source>
        <dbReference type="SAM" id="Phobius"/>
    </source>
</evidence>
<feature type="non-terminal residue" evidence="2">
    <location>
        <position position="37"/>
    </location>
</feature>
<reference evidence="2" key="1">
    <citation type="journal article" date="2014" name="Front. Microbiol.">
        <title>High frequency of phylogenetically diverse reductive dehalogenase-homologous genes in deep subseafloor sedimentary metagenomes.</title>
        <authorList>
            <person name="Kawai M."/>
            <person name="Futagami T."/>
            <person name="Toyoda A."/>
            <person name="Takaki Y."/>
            <person name="Nishi S."/>
            <person name="Hori S."/>
            <person name="Arai W."/>
            <person name="Tsubouchi T."/>
            <person name="Morono Y."/>
            <person name="Uchiyama I."/>
            <person name="Ito T."/>
            <person name="Fujiyama A."/>
            <person name="Inagaki F."/>
            <person name="Takami H."/>
        </authorList>
    </citation>
    <scope>NUCLEOTIDE SEQUENCE</scope>
    <source>
        <strain evidence="2">Expedition CK06-06</strain>
    </source>
</reference>
<dbReference type="AlphaFoldDB" id="X1UG80"/>
<organism evidence="2">
    <name type="scientific">marine sediment metagenome</name>
    <dbReference type="NCBI Taxonomy" id="412755"/>
    <lineage>
        <taxon>unclassified sequences</taxon>
        <taxon>metagenomes</taxon>
        <taxon>ecological metagenomes</taxon>
    </lineage>
</organism>
<feature type="transmembrane region" description="Helical" evidence="1">
    <location>
        <begin position="16"/>
        <end position="35"/>
    </location>
</feature>
<comment type="caution">
    <text evidence="2">The sequence shown here is derived from an EMBL/GenBank/DDBJ whole genome shotgun (WGS) entry which is preliminary data.</text>
</comment>
<evidence type="ECO:0000313" key="2">
    <source>
        <dbReference type="EMBL" id="GAJ16478.1"/>
    </source>
</evidence>
<sequence length="37" mass="4144">MYKLLKSKKAIGIDDFIPLVAVIFLFVFAVIFLVVDG</sequence>
<accession>X1UG80</accession>
<dbReference type="EMBL" id="BARW01041433">
    <property type="protein sequence ID" value="GAJ16478.1"/>
    <property type="molecule type" value="Genomic_DNA"/>
</dbReference>
<proteinExistence type="predicted"/>
<keyword evidence="1" id="KW-0812">Transmembrane</keyword>
<keyword evidence="1" id="KW-0472">Membrane</keyword>